<reference evidence="3" key="1">
    <citation type="journal article" date="2022" name="Arch. Microbiol.">
        <title>Pseudodesulfovibrio sediminis sp. nov., a mesophilic and neutrophilic sulfate-reducing bacterium isolated from sediment of a brackish lake.</title>
        <authorList>
            <person name="Takahashi A."/>
            <person name="Kojima H."/>
            <person name="Watanabe M."/>
            <person name="Fukui M."/>
        </authorList>
    </citation>
    <scope>NUCLEOTIDE SEQUENCE</scope>
    <source>
        <strain evidence="3">SF6</strain>
    </source>
</reference>
<dbReference type="Proteomes" id="UP001053296">
    <property type="component" value="Chromosome"/>
</dbReference>
<dbReference type="PANTHER" id="PTHR35936">
    <property type="entry name" value="MEMBRANE-BOUND LYTIC MUREIN TRANSGLYCOSYLASE F"/>
    <property type="match status" value="1"/>
</dbReference>
<feature type="domain" description="Solute-binding protein family 3/N-terminal" evidence="2">
    <location>
        <begin position="54"/>
        <end position="268"/>
    </location>
</feature>
<evidence type="ECO:0000313" key="3">
    <source>
        <dbReference type="EMBL" id="BCS90048.1"/>
    </source>
</evidence>
<proteinExistence type="predicted"/>
<sequence length="268" mass="30317">MGKYPLFGVRPQANAIDMGIPFHHGCLMTVKSCPVGTFILFFILFSAVSVRAEELRFVYENFPPLTYINDAGEARGQSIELVREACRRLGVEPHFIWQPFIRALDSVKYGFVDAIIDVFRNASREEYLYYSESGETADAVVLYMNAKNAYVPRTLSDIGTSSVGAVRGYYLGKGVHDLLGEKISYVKDSETLCHMILLGRIQFAIGNSLAMEYYKKESGRFSRVKVAFIVERVAYHLAFSKTLGRRGQVLADMFGQEIDRIRAERMLE</sequence>
<name>A0ABN6EX11_9BACT</name>
<gene>
    <name evidence="3" type="ORF">PSDVSF_32900</name>
</gene>
<organism evidence="3 4">
    <name type="scientific">Pseudodesulfovibrio sediminis</name>
    <dbReference type="NCBI Taxonomy" id="2810563"/>
    <lineage>
        <taxon>Bacteria</taxon>
        <taxon>Pseudomonadati</taxon>
        <taxon>Thermodesulfobacteriota</taxon>
        <taxon>Desulfovibrionia</taxon>
        <taxon>Desulfovibrionales</taxon>
        <taxon>Desulfovibrionaceae</taxon>
    </lineage>
</organism>
<evidence type="ECO:0000313" key="4">
    <source>
        <dbReference type="Proteomes" id="UP001053296"/>
    </source>
</evidence>
<keyword evidence="4" id="KW-1185">Reference proteome</keyword>
<dbReference type="Pfam" id="PF00497">
    <property type="entry name" value="SBP_bac_3"/>
    <property type="match status" value="1"/>
</dbReference>
<protein>
    <recommendedName>
        <fullName evidence="2">Solute-binding protein family 3/N-terminal domain-containing protein</fullName>
    </recommendedName>
</protein>
<dbReference type="Gene3D" id="3.40.190.10">
    <property type="entry name" value="Periplasmic binding protein-like II"/>
    <property type="match status" value="2"/>
</dbReference>
<evidence type="ECO:0000259" key="2">
    <source>
        <dbReference type="SMART" id="SM00062"/>
    </source>
</evidence>
<dbReference type="PANTHER" id="PTHR35936:SF25">
    <property type="entry name" value="ABC TRANSPORTER SUBSTRATE-BINDING PROTEIN"/>
    <property type="match status" value="1"/>
</dbReference>
<dbReference type="InterPro" id="IPR001638">
    <property type="entry name" value="Solute-binding_3/MltF_N"/>
</dbReference>
<accession>A0ABN6EX11</accession>
<dbReference type="EMBL" id="AP024485">
    <property type="protein sequence ID" value="BCS90048.1"/>
    <property type="molecule type" value="Genomic_DNA"/>
</dbReference>
<keyword evidence="1" id="KW-0732">Signal</keyword>
<dbReference type="SUPFAM" id="SSF53850">
    <property type="entry name" value="Periplasmic binding protein-like II"/>
    <property type="match status" value="1"/>
</dbReference>
<evidence type="ECO:0000256" key="1">
    <source>
        <dbReference type="ARBA" id="ARBA00022729"/>
    </source>
</evidence>
<dbReference type="SMART" id="SM00062">
    <property type="entry name" value="PBPb"/>
    <property type="match status" value="1"/>
</dbReference>